<organism evidence="1 2">
    <name type="scientific">Streptomyces albiaxialis</name>
    <dbReference type="NCBI Taxonomy" id="329523"/>
    <lineage>
        <taxon>Bacteria</taxon>
        <taxon>Bacillati</taxon>
        <taxon>Actinomycetota</taxon>
        <taxon>Actinomycetes</taxon>
        <taxon>Kitasatosporales</taxon>
        <taxon>Streptomycetaceae</taxon>
        <taxon>Streptomyces</taxon>
    </lineage>
</organism>
<dbReference type="EMBL" id="BAAAPE010000005">
    <property type="protein sequence ID" value="GAA2070173.1"/>
    <property type="molecule type" value="Genomic_DNA"/>
</dbReference>
<proteinExistence type="predicted"/>
<evidence type="ECO:0000313" key="2">
    <source>
        <dbReference type="Proteomes" id="UP001500016"/>
    </source>
</evidence>
<protein>
    <recommendedName>
        <fullName evidence="3">Alginate lyase domain-containing protein</fullName>
    </recommendedName>
</protein>
<dbReference type="Gene3D" id="1.50.10.100">
    <property type="entry name" value="Chondroitin AC/alginate lyase"/>
    <property type="match status" value="1"/>
</dbReference>
<dbReference type="Proteomes" id="UP001500016">
    <property type="component" value="Unassembled WGS sequence"/>
</dbReference>
<dbReference type="InterPro" id="IPR008929">
    <property type="entry name" value="Chondroitin_lyas"/>
</dbReference>
<comment type="caution">
    <text evidence="1">The sequence shown here is derived from an EMBL/GenBank/DDBJ whole genome shotgun (WGS) entry which is preliminary data.</text>
</comment>
<reference evidence="1 2" key="1">
    <citation type="journal article" date="2019" name="Int. J. Syst. Evol. Microbiol.">
        <title>The Global Catalogue of Microorganisms (GCM) 10K type strain sequencing project: providing services to taxonomists for standard genome sequencing and annotation.</title>
        <authorList>
            <consortium name="The Broad Institute Genomics Platform"/>
            <consortium name="The Broad Institute Genome Sequencing Center for Infectious Disease"/>
            <person name="Wu L."/>
            <person name="Ma J."/>
        </authorList>
    </citation>
    <scope>NUCLEOTIDE SEQUENCE [LARGE SCALE GENOMIC DNA]</scope>
    <source>
        <strain evidence="1 2">JCM 15478</strain>
    </source>
</reference>
<name>A0ABN2VRB9_9ACTN</name>
<accession>A0ABN2VRB9</accession>
<gene>
    <name evidence="1" type="ORF">GCM10009801_20710</name>
</gene>
<dbReference type="SUPFAM" id="SSF48230">
    <property type="entry name" value="Chondroitin AC/alginate lyase"/>
    <property type="match status" value="1"/>
</dbReference>
<sequence>MLHGADDFARMAGKVAAKDAPWFQGWERLTANSHARAGWTPRPLETVVRGGDGQNYPQLYNDVHAAYQNALRWKAGGGTEHADTARDILNAWSGTLKTTTGDADRFLAAGIYGYQFANAAEIMRGYDGFDELGFGTLAYVLEP</sequence>
<evidence type="ECO:0008006" key="3">
    <source>
        <dbReference type="Google" id="ProtNLM"/>
    </source>
</evidence>
<dbReference type="RefSeq" id="WP_344526344.1">
    <property type="nucleotide sequence ID" value="NZ_BAAAPE010000005.1"/>
</dbReference>
<keyword evidence="2" id="KW-1185">Reference proteome</keyword>
<evidence type="ECO:0000313" key="1">
    <source>
        <dbReference type="EMBL" id="GAA2070173.1"/>
    </source>
</evidence>